<evidence type="ECO:0000259" key="10">
    <source>
        <dbReference type="Pfam" id="PF00720"/>
    </source>
</evidence>
<keyword evidence="9" id="KW-0732">Signal</keyword>
<comment type="similarity">
    <text evidence="2 8">Belongs to the protease inhibitor I16 (SSI) family.</text>
</comment>
<comment type="subunit">
    <text evidence="3">Homodimer.</text>
</comment>
<dbReference type="InterPro" id="IPR023549">
    <property type="entry name" value="Subtilisin_inhibitor"/>
</dbReference>
<feature type="signal peptide" evidence="9">
    <location>
        <begin position="1"/>
        <end position="20"/>
    </location>
</feature>
<dbReference type="SUPFAM" id="SSF55399">
    <property type="entry name" value="Subtilisin inhibitor"/>
    <property type="match status" value="1"/>
</dbReference>
<dbReference type="EMBL" id="BOMI01000158">
    <property type="protein sequence ID" value="GID79088.1"/>
    <property type="molecule type" value="Genomic_DNA"/>
</dbReference>
<evidence type="ECO:0000313" key="11">
    <source>
        <dbReference type="EMBL" id="GID79088.1"/>
    </source>
</evidence>
<dbReference type="Pfam" id="PF00720">
    <property type="entry name" value="SSI"/>
    <property type="match status" value="1"/>
</dbReference>
<evidence type="ECO:0000256" key="9">
    <source>
        <dbReference type="SAM" id="SignalP"/>
    </source>
</evidence>
<evidence type="ECO:0000256" key="2">
    <source>
        <dbReference type="ARBA" id="ARBA00010472"/>
    </source>
</evidence>
<evidence type="ECO:0000256" key="4">
    <source>
        <dbReference type="ARBA" id="ARBA00022525"/>
    </source>
</evidence>
<dbReference type="PROSITE" id="PS00999">
    <property type="entry name" value="SSI"/>
    <property type="match status" value="1"/>
</dbReference>
<dbReference type="RefSeq" id="WP_203774849.1">
    <property type="nucleotide sequence ID" value="NZ_BAAABO010000057.1"/>
</dbReference>
<gene>
    <name evidence="11" type="ORF">Ade02nite_77290</name>
</gene>
<dbReference type="InterPro" id="IPR036819">
    <property type="entry name" value="Subtilisin_inhibitor-like_sf"/>
</dbReference>
<reference evidence="11 12" key="1">
    <citation type="submission" date="2021-01" db="EMBL/GenBank/DDBJ databases">
        <title>Whole genome shotgun sequence of Actinoplanes deccanensis NBRC 13994.</title>
        <authorList>
            <person name="Komaki H."/>
            <person name="Tamura T."/>
        </authorList>
    </citation>
    <scope>NUCLEOTIDE SEQUENCE [LARGE SCALE GENOMIC DNA]</scope>
    <source>
        <strain evidence="11 12">NBRC 13994</strain>
    </source>
</reference>
<evidence type="ECO:0000313" key="12">
    <source>
        <dbReference type="Proteomes" id="UP000609879"/>
    </source>
</evidence>
<feature type="domain" description="Subtilisin inhibitor" evidence="10">
    <location>
        <begin position="49"/>
        <end position="118"/>
    </location>
</feature>
<keyword evidence="4" id="KW-0964">Secreted</keyword>
<evidence type="ECO:0000256" key="6">
    <source>
        <dbReference type="ARBA" id="ARBA00022900"/>
    </source>
</evidence>
<accession>A0ABQ3YGD9</accession>
<organism evidence="11 12">
    <name type="scientific">Paractinoplanes deccanensis</name>
    <dbReference type="NCBI Taxonomy" id="113561"/>
    <lineage>
        <taxon>Bacteria</taxon>
        <taxon>Bacillati</taxon>
        <taxon>Actinomycetota</taxon>
        <taxon>Actinomycetes</taxon>
        <taxon>Micromonosporales</taxon>
        <taxon>Micromonosporaceae</taxon>
        <taxon>Paractinoplanes</taxon>
    </lineage>
</organism>
<evidence type="ECO:0000256" key="3">
    <source>
        <dbReference type="ARBA" id="ARBA00011738"/>
    </source>
</evidence>
<keyword evidence="12" id="KW-1185">Reference proteome</keyword>
<comment type="subcellular location">
    <subcellularLocation>
        <location evidence="1">Secreted</location>
    </subcellularLocation>
</comment>
<evidence type="ECO:0000256" key="8">
    <source>
        <dbReference type="RuleBase" id="RU003471"/>
    </source>
</evidence>
<protein>
    <recommendedName>
        <fullName evidence="10">Subtilisin inhibitor domain-containing protein</fullName>
    </recommendedName>
</protein>
<dbReference type="Gene3D" id="3.30.350.10">
    <property type="entry name" value="Subtilisin inhibitor-like"/>
    <property type="match status" value="1"/>
</dbReference>
<evidence type="ECO:0000256" key="1">
    <source>
        <dbReference type="ARBA" id="ARBA00004613"/>
    </source>
</evidence>
<evidence type="ECO:0000256" key="5">
    <source>
        <dbReference type="ARBA" id="ARBA00022690"/>
    </source>
</evidence>
<feature type="chain" id="PRO_5045668980" description="Subtilisin inhibitor domain-containing protein" evidence="9">
    <location>
        <begin position="21"/>
        <end position="132"/>
    </location>
</feature>
<keyword evidence="7" id="KW-1015">Disulfide bond</keyword>
<keyword evidence="5 8" id="KW-0646">Protease inhibitor</keyword>
<evidence type="ECO:0000256" key="7">
    <source>
        <dbReference type="ARBA" id="ARBA00023157"/>
    </source>
</evidence>
<sequence length="132" mass="14065">MFNVLLASALLSAVLPGPIADPPPYGSPPRQSEPKVALKLQYTAESGFAMAVTLDCEPYGGGHPKAEAACETLSAVGADPGKIEPKPTACVMIYAPVVAEVTGVWRRMPVKWTHTYGNTCEMRRATGVLFEF</sequence>
<proteinExistence type="inferred from homology"/>
<dbReference type="InterPro" id="IPR020054">
    <property type="entry name" value="Prot_inh_SSI_I16_CS"/>
</dbReference>
<dbReference type="Proteomes" id="UP000609879">
    <property type="component" value="Unassembled WGS sequence"/>
</dbReference>
<dbReference type="PRINTS" id="PR00294">
    <property type="entry name" value="SSBTLNINHBTR"/>
</dbReference>
<comment type="caution">
    <text evidence="11">The sequence shown here is derived from an EMBL/GenBank/DDBJ whole genome shotgun (WGS) entry which is preliminary data.</text>
</comment>
<name>A0ABQ3YGD9_9ACTN</name>
<dbReference type="InterPro" id="IPR000691">
    <property type="entry name" value="Prot_inh_I16_SSI"/>
</dbReference>
<keyword evidence="6 8" id="KW-0722">Serine protease inhibitor</keyword>